<dbReference type="EMBL" id="NGLE02000001">
    <property type="protein sequence ID" value="MEI5994265.1"/>
    <property type="molecule type" value="Genomic_DNA"/>
</dbReference>
<feature type="transmembrane region" description="Helical" evidence="1">
    <location>
        <begin position="228"/>
        <end position="252"/>
    </location>
</feature>
<sequence>MIRKIKEFGKQHFFFVLLSFSIPVAAMCIAYYNIGIYPGSTTSILASDGFSQYANFHSSFKHVLDGKQSIFYTWSGSLGLNYWALSAYYLNGIFTPLVAFFDNSNMTDTLYYLTLIKFGTIGVSFWIFAHHTFKINRWIVVALSVSYTLMSYAVAYSEVIMWLDTFVYLPLVVLGIHRLMDKRKPTLLFISYLMLFVSNFYMAFMVGVFSFLYFFARSLTNWSTYKKTVWQYLITSFLAGGASMIVILPTVIDLATNGESLSGIGSFFTNDIGAWDLVAKNLVGVYDTSKYKSMPFIYIGLIPLIFSLYYFVNKKFALKDKCIYGSLILIVCASFYINALNLFWHGMHGPYMFLFRFSFLLSFMVILLAGYSLEHFSKEDINGIINVILSLMFLFLVFIFFSNKKRYGLITTESLILTIVLLGAYLLIWLIIAYKPKWERIATAILVVFMVLEAAFNAQQMIIGIKNDWSYLSEESYNANYEDIKRLVSQTEENESFFRMENLNGSSQNDSFRYGYHGVSMFSSIRNRHSSQYINLLGYRSFGTNLLVDYKNNTLLADSLIGMKYNLSSSDSFNKFGYEEVGKSGDFTLYENQYALPLGILTDDEIYEKEAVKNQTELFNHFSGTAGEIYTFGDAPIIASKDVTITETGETIELGETELGHTRTLKFLITVPAGNQGYLSIVPTDLFREGKTNVSVKINGKESGGNSSFVNTGQYHDLGYHKNTTTLEVECSFTGGNQTIEIFRPDAVFLDTKKFAEDVEKIKEQGVDFQIDGRRATANIDSEEAKVLLTTIPYDKGWSAFIDGEKVEVKPFKDAFLSVDIPKGQHTLELVFLPQGFVIGTMLFISCIVLFILYSYWYYKKRGQLSDKETITNA</sequence>
<keyword evidence="1" id="KW-0812">Transmembrane</keyword>
<evidence type="ECO:0000256" key="1">
    <source>
        <dbReference type="SAM" id="Phobius"/>
    </source>
</evidence>
<evidence type="ECO:0000313" key="4">
    <source>
        <dbReference type="Proteomes" id="UP000195139"/>
    </source>
</evidence>
<evidence type="ECO:0000313" key="2">
    <source>
        <dbReference type="EMBL" id="MEI5994265.1"/>
    </source>
</evidence>
<reference evidence="3" key="1">
    <citation type="submission" date="2017-05" db="EMBL/GenBank/DDBJ databases">
        <title>The Genome Sequence of Enterococcus sp. 4G2_DIV0659.</title>
        <authorList>
            <consortium name="The Broad Institute Genomics Platform"/>
            <consortium name="The Broad Institute Genomic Center for Infectious Diseases"/>
            <person name="Earl A."/>
            <person name="Manson A."/>
            <person name="Schwartman J."/>
            <person name="Gilmore M."/>
            <person name="Abouelleil A."/>
            <person name="Cao P."/>
            <person name="Chapman S."/>
            <person name="Cusick C."/>
            <person name="Shea T."/>
            <person name="Young S."/>
            <person name="Neafsey D."/>
            <person name="Nusbaum C."/>
            <person name="Birren B."/>
        </authorList>
    </citation>
    <scope>NUCLEOTIDE SEQUENCE [LARGE SCALE GENOMIC DNA]</scope>
    <source>
        <strain evidence="3">4G2_DIV0659</strain>
    </source>
</reference>
<feature type="transmembrane region" description="Helical" evidence="1">
    <location>
        <begin position="837"/>
        <end position="859"/>
    </location>
</feature>
<dbReference type="OrthoDB" id="9815466at2"/>
<feature type="transmembrane region" description="Helical" evidence="1">
    <location>
        <begin position="324"/>
        <end position="344"/>
    </location>
</feature>
<evidence type="ECO:0000313" key="3">
    <source>
        <dbReference type="EMBL" id="OTO08740.1"/>
    </source>
</evidence>
<dbReference type="STRING" id="1834181.A5880_001740"/>
<feature type="transmembrane region" description="Helical" evidence="1">
    <location>
        <begin position="162"/>
        <end position="180"/>
    </location>
</feature>
<feature type="transmembrane region" description="Helical" evidence="1">
    <location>
        <begin position="110"/>
        <end position="129"/>
    </location>
</feature>
<comment type="caution">
    <text evidence="3">The sequence shown here is derived from an EMBL/GenBank/DDBJ whole genome shotgun (WGS) entry which is preliminary data.</text>
</comment>
<gene>
    <name evidence="3" type="ORF">A5880_001740</name>
    <name evidence="2" type="ORF">A5880_001823</name>
</gene>
<evidence type="ECO:0008006" key="5">
    <source>
        <dbReference type="Google" id="ProtNLM"/>
    </source>
</evidence>
<feature type="transmembrane region" description="Helical" evidence="1">
    <location>
        <begin position="295"/>
        <end position="312"/>
    </location>
</feature>
<feature type="transmembrane region" description="Helical" evidence="1">
    <location>
        <begin position="414"/>
        <end position="434"/>
    </location>
</feature>
<feature type="transmembrane region" description="Helical" evidence="1">
    <location>
        <begin position="82"/>
        <end position="101"/>
    </location>
</feature>
<keyword evidence="1" id="KW-0472">Membrane</keyword>
<dbReference type="RefSeq" id="WP_086330654.1">
    <property type="nucleotide sequence ID" value="NZ_NGLE02000001.1"/>
</dbReference>
<dbReference type="EMBL" id="NGLE01000002">
    <property type="protein sequence ID" value="OTO08740.1"/>
    <property type="molecule type" value="Genomic_DNA"/>
</dbReference>
<proteinExistence type="predicted"/>
<accession>A0A242CFN8</accession>
<feature type="transmembrane region" description="Helical" evidence="1">
    <location>
        <begin position="441"/>
        <end position="458"/>
    </location>
</feature>
<dbReference type="AlphaFoldDB" id="A0A242CFN8"/>
<reference evidence="2 4" key="2">
    <citation type="submission" date="2018-07" db="EMBL/GenBank/DDBJ databases">
        <title>The Genome Sequence of Enterococcus sp. DIV0659b.</title>
        <authorList>
            <consortium name="The Broad Institute Genomics Platform"/>
            <consortium name="The Broad Institute Genomic Center for Infectious Diseases"/>
            <person name="Earl A."/>
            <person name="Manson A."/>
            <person name="Schwartman J."/>
            <person name="Gilmore M."/>
            <person name="Abouelleil A."/>
            <person name="Cao P."/>
            <person name="Chapman S."/>
            <person name="Cusick C."/>
            <person name="Shea T."/>
            <person name="Young S."/>
            <person name="Neafsey D."/>
            <person name="Nusbaum C."/>
            <person name="Birren B."/>
        </authorList>
    </citation>
    <scope>NUCLEOTIDE SEQUENCE [LARGE SCALE GENOMIC DNA]</scope>
    <source>
        <strain evidence="2 4">4G2_DIV0659</strain>
    </source>
</reference>
<protein>
    <recommendedName>
        <fullName evidence="5">ABC transporter permease</fullName>
    </recommendedName>
</protein>
<feature type="transmembrane region" description="Helical" evidence="1">
    <location>
        <begin position="12"/>
        <end position="34"/>
    </location>
</feature>
<feature type="transmembrane region" description="Helical" evidence="1">
    <location>
        <begin position="192"/>
        <end position="216"/>
    </location>
</feature>
<feature type="transmembrane region" description="Helical" evidence="1">
    <location>
        <begin position="350"/>
        <end position="371"/>
    </location>
</feature>
<dbReference type="PANTHER" id="PTHR38454:SF1">
    <property type="entry name" value="INTEGRAL MEMBRANE PROTEIN"/>
    <property type="match status" value="1"/>
</dbReference>
<dbReference type="InterPro" id="IPR018580">
    <property type="entry name" value="Uncharacterised_YfhO"/>
</dbReference>
<dbReference type="PANTHER" id="PTHR38454">
    <property type="entry name" value="INTEGRAL MEMBRANE PROTEIN-RELATED"/>
    <property type="match status" value="1"/>
</dbReference>
<dbReference type="Proteomes" id="UP000195139">
    <property type="component" value="Unassembled WGS sequence"/>
</dbReference>
<dbReference type="Pfam" id="PF09586">
    <property type="entry name" value="YfhO"/>
    <property type="match status" value="1"/>
</dbReference>
<feature type="transmembrane region" description="Helical" evidence="1">
    <location>
        <begin position="135"/>
        <end position="155"/>
    </location>
</feature>
<keyword evidence="1" id="KW-1133">Transmembrane helix</keyword>
<feature type="transmembrane region" description="Helical" evidence="1">
    <location>
        <begin position="383"/>
        <end position="402"/>
    </location>
</feature>
<organism evidence="3">
    <name type="scientific">Candidatus Enterococcus mansonii</name>
    <dbReference type="NCBI Taxonomy" id="1834181"/>
    <lineage>
        <taxon>Bacteria</taxon>
        <taxon>Bacillati</taxon>
        <taxon>Bacillota</taxon>
        <taxon>Bacilli</taxon>
        <taxon>Lactobacillales</taxon>
        <taxon>Enterococcaceae</taxon>
        <taxon>Enterococcus</taxon>
    </lineage>
</organism>
<name>A0A242CFN8_9ENTE</name>
<keyword evidence="4" id="KW-1185">Reference proteome</keyword>